<accession>A0A645IYZ5</accession>
<protein>
    <submittedName>
        <fullName evidence="1">Uncharacterized protein</fullName>
    </submittedName>
</protein>
<gene>
    <name evidence="1" type="ORF">SDC9_204075</name>
</gene>
<dbReference type="AlphaFoldDB" id="A0A645IYZ5"/>
<sequence>MVVEKSALGLSDTDELDSWEFKDNRMYSFIPYNSVGKTGVLIAFLPKEAYILHKNQKIELKDVLIGISENKISSDGRFKALLPCDAVENLLGGDIIEEIYKKIFHKAVKQS</sequence>
<reference evidence="1" key="1">
    <citation type="submission" date="2019-08" db="EMBL/GenBank/DDBJ databases">
        <authorList>
            <person name="Kucharzyk K."/>
            <person name="Murdoch R.W."/>
            <person name="Higgins S."/>
            <person name="Loffler F."/>
        </authorList>
    </citation>
    <scope>NUCLEOTIDE SEQUENCE</scope>
</reference>
<dbReference type="Pfam" id="PF03419">
    <property type="entry name" value="Peptidase_U4"/>
    <property type="match status" value="1"/>
</dbReference>
<dbReference type="InterPro" id="IPR005081">
    <property type="entry name" value="SpoIIGA"/>
</dbReference>
<dbReference type="EMBL" id="VSSQ01126650">
    <property type="protein sequence ID" value="MPN56387.1"/>
    <property type="molecule type" value="Genomic_DNA"/>
</dbReference>
<comment type="caution">
    <text evidence="1">The sequence shown here is derived from an EMBL/GenBank/DDBJ whole genome shotgun (WGS) entry which is preliminary data.</text>
</comment>
<dbReference type="GO" id="GO:0006508">
    <property type="term" value="P:proteolysis"/>
    <property type="evidence" value="ECO:0007669"/>
    <property type="project" value="InterPro"/>
</dbReference>
<name>A0A645IYZ5_9ZZZZ</name>
<dbReference type="GO" id="GO:0030436">
    <property type="term" value="P:asexual sporulation"/>
    <property type="evidence" value="ECO:0007669"/>
    <property type="project" value="InterPro"/>
</dbReference>
<dbReference type="GO" id="GO:0004190">
    <property type="term" value="F:aspartic-type endopeptidase activity"/>
    <property type="evidence" value="ECO:0007669"/>
    <property type="project" value="InterPro"/>
</dbReference>
<evidence type="ECO:0000313" key="1">
    <source>
        <dbReference type="EMBL" id="MPN56387.1"/>
    </source>
</evidence>
<organism evidence="1">
    <name type="scientific">bioreactor metagenome</name>
    <dbReference type="NCBI Taxonomy" id="1076179"/>
    <lineage>
        <taxon>unclassified sequences</taxon>
        <taxon>metagenomes</taxon>
        <taxon>ecological metagenomes</taxon>
    </lineage>
</organism>
<proteinExistence type="predicted"/>